<dbReference type="PANTHER" id="PTHR21197">
    <property type="entry name" value="UDP-GALACTOPYRANOSE MUTASE"/>
    <property type="match status" value="1"/>
</dbReference>
<name>A0A173MJB9_9BACT</name>
<protein>
    <submittedName>
        <fullName evidence="2">UDP-galactopyranose mutase</fullName>
    </submittedName>
</protein>
<dbReference type="Proteomes" id="UP000186917">
    <property type="component" value="Unassembled WGS sequence"/>
</dbReference>
<dbReference type="GO" id="GO:0050660">
    <property type="term" value="F:flavin adenine dinucleotide binding"/>
    <property type="evidence" value="ECO:0007669"/>
    <property type="project" value="TreeGrafter"/>
</dbReference>
<evidence type="ECO:0000259" key="1">
    <source>
        <dbReference type="Pfam" id="PF01593"/>
    </source>
</evidence>
<dbReference type="SUPFAM" id="SSF51971">
    <property type="entry name" value="Nucleotide-binding domain"/>
    <property type="match status" value="1"/>
</dbReference>
<dbReference type="RefSeq" id="WP_076378707.1">
    <property type="nucleotide sequence ID" value="NZ_AP017422.1"/>
</dbReference>
<gene>
    <name evidence="2" type="ORF">SAMN05421788_10385</name>
</gene>
<proteinExistence type="predicted"/>
<dbReference type="InterPro" id="IPR036188">
    <property type="entry name" value="FAD/NAD-bd_sf"/>
</dbReference>
<dbReference type="InterPro" id="IPR002937">
    <property type="entry name" value="Amino_oxidase"/>
</dbReference>
<dbReference type="EMBL" id="FTOR01000003">
    <property type="protein sequence ID" value="SIT04201.1"/>
    <property type="molecule type" value="Genomic_DNA"/>
</dbReference>
<dbReference type="OrthoDB" id="9769600at2"/>
<dbReference type="AlphaFoldDB" id="A0A173MJB9"/>
<dbReference type="GO" id="GO:0008767">
    <property type="term" value="F:UDP-galactopyranose mutase activity"/>
    <property type="evidence" value="ECO:0007669"/>
    <property type="project" value="TreeGrafter"/>
</dbReference>
<evidence type="ECO:0000313" key="2">
    <source>
        <dbReference type="EMBL" id="SIT04201.1"/>
    </source>
</evidence>
<dbReference type="NCBIfam" id="NF005546">
    <property type="entry name" value="PRK07208.1-2"/>
    <property type="match status" value="1"/>
</dbReference>
<keyword evidence="3" id="KW-1185">Reference proteome</keyword>
<dbReference type="PANTHER" id="PTHR21197:SF0">
    <property type="entry name" value="UDP-GALACTOPYRANOSE MUTASE"/>
    <property type="match status" value="1"/>
</dbReference>
<organism evidence="2 3">
    <name type="scientific">Filimonas lacunae</name>
    <dbReference type="NCBI Taxonomy" id="477680"/>
    <lineage>
        <taxon>Bacteria</taxon>
        <taxon>Pseudomonadati</taxon>
        <taxon>Bacteroidota</taxon>
        <taxon>Chitinophagia</taxon>
        <taxon>Chitinophagales</taxon>
        <taxon>Chitinophagaceae</taxon>
        <taxon>Filimonas</taxon>
    </lineage>
</organism>
<feature type="domain" description="Amine oxidase" evidence="1">
    <location>
        <begin position="13"/>
        <end position="469"/>
    </location>
</feature>
<evidence type="ECO:0000313" key="3">
    <source>
        <dbReference type="Proteomes" id="UP000186917"/>
    </source>
</evidence>
<sequence length="536" mass="61293">MKKTAIIIGAGPAGLTAAYELLTRTDIVPVILEKSGDIGGISKTVNYKGNRIDIGGHRFFSKSDRVMNWWLQFMPVQDDTGALEISYQNKTRQLNSRGEIKQGQEDKVMLVRNRLSRIYFLRKFFSYPIKLSVDTLRKLGLVTTFQIMYSYLHARLRPLKEEKSLEDFFINRFGKKLYHLFFKDYTEKVWGVPCKNISAEWGAQRIKGVSISAALAHAVKSALYKEGKKKGDIHQKDVETSLIEKFLYPKFGPGQLWEEVARQIQEMGGTILMHENVQGIEGHKGKIASITTQNAYTNECTSWEGDYYFSTMPVQELIAGLDDVVPSAVQQIAAGLQYRDFITVGVLLKKLSSKLEDTWIYIQEKDVKVGRLQLFNNWSPFMVNDPDTVWVGMEYFCNTTDDFWKQPDEAIKQTGIAELKKMGLALPEDVLDATVLRMEKTYPAYFGTYERFDELRRFTDQYTNLFLVGRNGMHKYNNADHSMLTAMVAVDNIVAGYSNKDNIWSINTEQEYHEEKKEEVARVTVVNATPAPNLVK</sequence>
<reference evidence="3" key="1">
    <citation type="submission" date="2017-01" db="EMBL/GenBank/DDBJ databases">
        <authorList>
            <person name="Varghese N."/>
            <person name="Submissions S."/>
        </authorList>
    </citation>
    <scope>NUCLEOTIDE SEQUENCE [LARGE SCALE GENOMIC DNA]</scope>
    <source>
        <strain evidence="3">DSM 21054</strain>
    </source>
</reference>
<dbReference type="GO" id="GO:0005829">
    <property type="term" value="C:cytosol"/>
    <property type="evidence" value="ECO:0007669"/>
    <property type="project" value="TreeGrafter"/>
</dbReference>
<dbReference type="STRING" id="477680.SAMN05421788_10385"/>
<dbReference type="Pfam" id="PF01593">
    <property type="entry name" value="Amino_oxidase"/>
    <property type="match status" value="1"/>
</dbReference>
<accession>A0A173MJB9</accession>
<dbReference type="NCBIfam" id="NF005548">
    <property type="entry name" value="PRK07208.1-4"/>
    <property type="match status" value="1"/>
</dbReference>
<dbReference type="KEGG" id="fln:FLA_3764"/>
<dbReference type="Gene3D" id="3.50.50.60">
    <property type="entry name" value="FAD/NAD(P)-binding domain"/>
    <property type="match status" value="1"/>
</dbReference>
<dbReference type="GO" id="GO:0016491">
    <property type="term" value="F:oxidoreductase activity"/>
    <property type="evidence" value="ECO:0007669"/>
    <property type="project" value="InterPro"/>
</dbReference>